<dbReference type="Proteomes" id="UP000649799">
    <property type="component" value="Unassembled WGS sequence"/>
</dbReference>
<evidence type="ECO:0000313" key="2">
    <source>
        <dbReference type="Proteomes" id="UP000649799"/>
    </source>
</evidence>
<organism evidence="1 2">
    <name type="scientific">Cyclobacterium plantarum</name>
    <dbReference type="NCBI Taxonomy" id="2716263"/>
    <lineage>
        <taxon>Bacteria</taxon>
        <taxon>Pseudomonadati</taxon>
        <taxon>Bacteroidota</taxon>
        <taxon>Cytophagia</taxon>
        <taxon>Cytophagales</taxon>
        <taxon>Cyclobacteriaceae</taxon>
        <taxon>Cyclobacterium</taxon>
    </lineage>
</organism>
<dbReference type="EMBL" id="JAANYN010000001">
    <property type="protein sequence ID" value="NHE55555.1"/>
    <property type="molecule type" value="Genomic_DNA"/>
</dbReference>
<protein>
    <recommendedName>
        <fullName evidence="3">Exostosin GT47 domain-containing protein</fullName>
    </recommendedName>
</protein>
<keyword evidence="2" id="KW-1185">Reference proteome</keyword>
<evidence type="ECO:0000313" key="1">
    <source>
        <dbReference type="EMBL" id="NHE55555.1"/>
    </source>
</evidence>
<evidence type="ECO:0008006" key="3">
    <source>
        <dbReference type="Google" id="ProtNLM"/>
    </source>
</evidence>
<reference evidence="1 2" key="1">
    <citation type="submission" date="2020-03" db="EMBL/GenBank/DDBJ databases">
        <title>Cyclobacterium plantarum sp. nov., a marine bacterium isolated from a coastal-marine wetland.</title>
        <authorList>
            <person name="Sanchez-Porro C."/>
            <person name="Ventosa A."/>
            <person name="Amoozegar M."/>
        </authorList>
    </citation>
    <scope>NUCLEOTIDE SEQUENCE [LARGE SCALE GENOMIC DNA]</scope>
    <source>
        <strain evidence="1 2">GBPx2</strain>
    </source>
</reference>
<gene>
    <name evidence="1" type="ORF">G9Q97_01865</name>
</gene>
<proteinExistence type="predicted"/>
<sequence>MVKSNSGNELFQLPNVHYENNSDYKFDDLNEGLFIIRIFAELQSLMHDEFFNYEFFIFSNHQIDSLPESIHFKSNKKKVLFYFSDEFGKDPSPYSNHYFAIFKAYIGDSFDVKNVFPIQIGYVKDVPSFLPVKPISKRKYNIFFRGNLNKNRIDLYRNLSPLKFLIPSKNILHAELYRKILLRLKDDFSKYYVNSIIIFNSSFKSGFSTEKYGKILSESKIVLCPKGYDMTECFRHFEAMRAGCVIISEKLPNTEFYKGSPIIEVDNWKEGLSISKKLLNDPAQLQEIQDKMLVWWENKCSEKATALYVKEKIESILS</sequence>
<accession>A0ABX0H2A3</accession>
<name>A0ABX0H2A3_9BACT</name>
<comment type="caution">
    <text evidence="1">The sequence shown here is derived from an EMBL/GenBank/DDBJ whole genome shotgun (WGS) entry which is preliminary data.</text>
</comment>